<evidence type="ECO:0000256" key="1">
    <source>
        <dbReference type="SAM" id="Phobius"/>
    </source>
</evidence>
<protein>
    <submittedName>
        <fullName evidence="2">Uncharacterized protein</fullName>
    </submittedName>
</protein>
<gene>
    <name evidence="2" type="ORF">SAMN05216537_103170</name>
</gene>
<reference evidence="2 3" key="1">
    <citation type="submission" date="2016-10" db="EMBL/GenBank/DDBJ databases">
        <authorList>
            <person name="de Groot N.N."/>
        </authorList>
    </citation>
    <scope>NUCLEOTIDE SEQUENCE [LARGE SCALE GENOMIC DNA]</scope>
    <source>
        <strain evidence="2 3">D15d</strain>
    </source>
</reference>
<dbReference type="RefSeq" id="WP_103952353.1">
    <property type="nucleotide sequence ID" value="NZ_FNUL01000003.1"/>
</dbReference>
<feature type="transmembrane region" description="Helical" evidence="1">
    <location>
        <begin position="134"/>
        <end position="155"/>
    </location>
</feature>
<keyword evidence="1" id="KW-0812">Transmembrane</keyword>
<dbReference type="Proteomes" id="UP000236726">
    <property type="component" value="Unassembled WGS sequence"/>
</dbReference>
<evidence type="ECO:0000313" key="2">
    <source>
        <dbReference type="EMBL" id="SEF54877.1"/>
    </source>
</evidence>
<feature type="transmembrane region" description="Helical" evidence="1">
    <location>
        <begin position="211"/>
        <end position="233"/>
    </location>
</feature>
<name>A0A1H5SYL2_9FIRM</name>
<feature type="transmembrane region" description="Helical" evidence="1">
    <location>
        <begin position="167"/>
        <end position="186"/>
    </location>
</feature>
<organism evidence="2 3">
    <name type="scientific">Lachnospira multipara</name>
    <dbReference type="NCBI Taxonomy" id="28051"/>
    <lineage>
        <taxon>Bacteria</taxon>
        <taxon>Bacillati</taxon>
        <taxon>Bacillota</taxon>
        <taxon>Clostridia</taxon>
        <taxon>Lachnospirales</taxon>
        <taxon>Lachnospiraceae</taxon>
        <taxon>Lachnospira</taxon>
    </lineage>
</organism>
<keyword evidence="1" id="KW-0472">Membrane</keyword>
<feature type="transmembrane region" description="Helical" evidence="1">
    <location>
        <begin position="96"/>
        <end position="114"/>
    </location>
</feature>
<dbReference type="EMBL" id="FNUL01000003">
    <property type="protein sequence ID" value="SEF54877.1"/>
    <property type="molecule type" value="Genomic_DNA"/>
</dbReference>
<sequence>MKNNNYIILKALAFITLLGVNILEFCDVRYYYNVNNCGLDGATSMYVSNKNMACVTLWLVIILFYAYRDITANEIVKYRDRKVVFLQKIKESIKEIMISNIEFMIISVIIQQLLSSSLINWGAENAVVPFKANIYIGLIISYIYSCILVFIFWEICYFISILTKNKVIALVIMIIYSFTASFFNFFENEIFNVLFVYENPLKWAKTNFNSYVIIISYIVISAFILYKLCIVAIQRLDYLDERIVNI</sequence>
<accession>A0A1H5SYL2</accession>
<feature type="transmembrane region" description="Helical" evidence="1">
    <location>
        <begin position="46"/>
        <end position="67"/>
    </location>
</feature>
<keyword evidence="1" id="KW-1133">Transmembrane helix</keyword>
<proteinExistence type="predicted"/>
<keyword evidence="3" id="KW-1185">Reference proteome</keyword>
<evidence type="ECO:0000313" key="3">
    <source>
        <dbReference type="Proteomes" id="UP000236726"/>
    </source>
</evidence>
<dbReference type="AlphaFoldDB" id="A0A1H5SYL2"/>